<dbReference type="SMART" id="SM01208">
    <property type="entry name" value="G5"/>
    <property type="match status" value="1"/>
</dbReference>
<evidence type="ECO:0000259" key="3">
    <source>
        <dbReference type="PROSITE" id="PS51109"/>
    </source>
</evidence>
<dbReference type="Pfam" id="PF06725">
    <property type="entry name" value="3D"/>
    <property type="match status" value="1"/>
</dbReference>
<dbReference type="InterPro" id="IPR011098">
    <property type="entry name" value="G5_dom"/>
</dbReference>
<name>A0A173V2Q2_9FIRM</name>
<dbReference type="PANTHER" id="PTHR39160">
    <property type="entry name" value="CELL WALL-BINDING PROTEIN YOCH"/>
    <property type="match status" value="1"/>
</dbReference>
<dbReference type="PROSITE" id="PS51109">
    <property type="entry name" value="G5"/>
    <property type="match status" value="1"/>
</dbReference>
<dbReference type="Gene3D" id="2.20.230.10">
    <property type="entry name" value="Resuscitation-promoting factor rpfb"/>
    <property type="match status" value="1"/>
</dbReference>
<dbReference type="InterPro" id="IPR036908">
    <property type="entry name" value="RlpA-like_sf"/>
</dbReference>
<keyword evidence="2" id="KW-0472">Membrane</keyword>
<dbReference type="GO" id="GO:0004553">
    <property type="term" value="F:hydrolase activity, hydrolyzing O-glycosyl compounds"/>
    <property type="evidence" value="ECO:0007669"/>
    <property type="project" value="InterPro"/>
</dbReference>
<evidence type="ECO:0000256" key="1">
    <source>
        <dbReference type="ARBA" id="ARBA00022729"/>
    </source>
</evidence>
<organism evidence="4 5">
    <name type="scientific">Faecalibacterium prausnitzii</name>
    <dbReference type="NCBI Taxonomy" id="853"/>
    <lineage>
        <taxon>Bacteria</taxon>
        <taxon>Bacillati</taxon>
        <taxon>Bacillota</taxon>
        <taxon>Clostridia</taxon>
        <taxon>Eubacteriales</taxon>
        <taxon>Oscillospiraceae</taxon>
        <taxon>Faecalibacterium</taxon>
    </lineage>
</organism>
<accession>A0A173V2Q2</accession>
<evidence type="ECO:0000313" key="5">
    <source>
        <dbReference type="Proteomes" id="UP000095649"/>
    </source>
</evidence>
<dbReference type="Pfam" id="PF03990">
    <property type="entry name" value="DUF348"/>
    <property type="match status" value="1"/>
</dbReference>
<dbReference type="PANTHER" id="PTHR39160:SF4">
    <property type="entry name" value="RESUSCITATION-PROMOTING FACTOR RPFB"/>
    <property type="match status" value="1"/>
</dbReference>
<dbReference type="InterPro" id="IPR010611">
    <property type="entry name" value="3D_dom"/>
</dbReference>
<dbReference type="AlphaFoldDB" id="A0A173V2Q2"/>
<dbReference type="Proteomes" id="UP000095649">
    <property type="component" value="Unassembled WGS sequence"/>
</dbReference>
<evidence type="ECO:0000313" key="4">
    <source>
        <dbReference type="EMBL" id="CUN20866.1"/>
    </source>
</evidence>
<keyword evidence="1" id="KW-0732">Signal</keyword>
<dbReference type="Pfam" id="PF07501">
    <property type="entry name" value="G5"/>
    <property type="match status" value="1"/>
</dbReference>
<dbReference type="InterPro" id="IPR051933">
    <property type="entry name" value="Resuscitation_pf_RpfB"/>
</dbReference>
<dbReference type="CDD" id="cd14667">
    <property type="entry name" value="3D_containing_proteins"/>
    <property type="match status" value="1"/>
</dbReference>
<keyword evidence="2" id="KW-0812">Transmembrane</keyword>
<dbReference type="Gene3D" id="2.40.40.10">
    <property type="entry name" value="RlpA-like domain"/>
    <property type="match status" value="1"/>
</dbReference>
<dbReference type="EMBL" id="CYXN01000030">
    <property type="protein sequence ID" value="CUN20866.1"/>
    <property type="molecule type" value="Genomic_DNA"/>
</dbReference>
<dbReference type="GO" id="GO:0009254">
    <property type="term" value="P:peptidoglycan turnover"/>
    <property type="evidence" value="ECO:0007669"/>
    <property type="project" value="InterPro"/>
</dbReference>
<dbReference type="SUPFAM" id="SSF50685">
    <property type="entry name" value="Barwin-like endoglucanases"/>
    <property type="match status" value="1"/>
</dbReference>
<feature type="transmembrane region" description="Helical" evidence="2">
    <location>
        <begin position="57"/>
        <end position="78"/>
    </location>
</feature>
<gene>
    <name evidence="4" type="ORF">ERS852582_02472</name>
</gene>
<reference evidence="4 5" key="1">
    <citation type="submission" date="2015-09" db="EMBL/GenBank/DDBJ databases">
        <authorList>
            <consortium name="Pathogen Informatics"/>
        </authorList>
    </citation>
    <scope>NUCLEOTIDE SEQUENCE [LARGE SCALE GENOMIC DNA]</scope>
    <source>
        <strain evidence="4 5">2789STDY5834970</strain>
    </source>
</reference>
<dbReference type="InterPro" id="IPR007137">
    <property type="entry name" value="DUF348"/>
</dbReference>
<protein>
    <submittedName>
        <fullName evidence="4">Uncharacterized protein conserved in bacteria</fullName>
    </submittedName>
</protein>
<dbReference type="GO" id="GO:0019867">
    <property type="term" value="C:outer membrane"/>
    <property type="evidence" value="ECO:0007669"/>
    <property type="project" value="InterPro"/>
</dbReference>
<feature type="domain" description="G5" evidence="3">
    <location>
        <begin position="189"/>
        <end position="271"/>
    </location>
</feature>
<evidence type="ECO:0000256" key="2">
    <source>
        <dbReference type="SAM" id="Phobius"/>
    </source>
</evidence>
<sequence>MTVRHLYPQPPQSGRPGVLMHCPQPRKIRQREELSRIASVKLKKAVTAAKQAVSPRVLAFCVMVVCLVATLGVTAANLRLTYVTDSNGARQVLLTDADASPAQVMHLSGIRSEEGDEVYYTAFSGNLASLNIERAFSVSITADGQEYPVKLVFGTVADALERAGITLEGDDYTEPALDHVVTAGSKIVVHRVDYAERVETQAIPYDTQYVYTSLYFRNTGRTTTLQHGAAGQQTVTTRDRYVDGELENSTVVDTTTTVEPTDHVIKTYGAGAPVSPLTGADGTTNAPTSYSKVLTGKATGYYSRTGKGSSGLGLGYGTVAVDPDVIPYGTKLYITSTDGKFVYGYAVATDTGIAVQKGQILVDLFYETYAESVINGAIQVNVYVVG</sequence>
<proteinExistence type="predicted"/>
<keyword evidence="2" id="KW-1133">Transmembrane helix</keyword>
<dbReference type="InterPro" id="IPR059180">
    <property type="entry name" value="3D_YorM"/>
</dbReference>